<dbReference type="InterPro" id="IPR023753">
    <property type="entry name" value="FAD/NAD-binding_dom"/>
</dbReference>
<feature type="region of interest" description="Disordered" evidence="1">
    <location>
        <begin position="281"/>
        <end position="316"/>
    </location>
</feature>
<dbReference type="SUPFAM" id="SSF51905">
    <property type="entry name" value="FAD/NAD(P)-binding domain"/>
    <property type="match status" value="1"/>
</dbReference>
<feature type="compositionally biased region" description="Basic and acidic residues" evidence="1">
    <location>
        <begin position="294"/>
        <end position="316"/>
    </location>
</feature>
<protein>
    <recommendedName>
        <fullName evidence="2">FAD/NAD(P)-binding domain-containing protein</fullName>
    </recommendedName>
</protein>
<sequence length="733" mass="80115">MHENRAARFLDRPFELPVEKFALPDTSLRGLDALDEYEASLVSHPDLSVPTREVQHLTSDACDGPQAPSDPEGCLPCYDSVDAALQKRISLFPQAKEPKKVVVVGAGPSGLRAAIDARMLGNEVTLLEARDYFARTNVFGMISVEHRYLAAVGIPASSIGRYLVSLSDGRKVGKFTMSMASKQKYLLLLAKRIGVTVILNATAKPLSEEDKNQSIIRAATKVTPPPDSTKDATKEISLPFDRLIIANGAHSDLGDGLIGTRKSPLAETLIDWLHTPVFDQCPSLDPLAPPEEDNPFKLPEKNGETEEQEEERRKRDAAAVAPLLEEADHELSYWNTLLTEEVQVTDSKTPHLRVSKEFCDFRDALLFQGASAVDDRLVVFVGDFDKSIFRFCLDKPLIPWEPHPSSLTMGGTSSESQSPVLMPPAECRYEGGIPAVHATPVQGLCYDSSGSGEGPEWEVDRWHLEGPVLLGSCAVDKFLQKLEELTKGDWKKREALRQKLVEGLAKRFAKTRAALEKASELGRDEETFECPQSSSVDQLALKAYEDRATGYRAMAANGPTWWVVDGMRGRFTSSVSSQAAERGGGGKEHARGGHPLPLMGGCVRQERRGEGKGCSEFFVIGDAFQDPWYAFGVGGNDGIEGARAAVSCLHSGSVLSPSCVKSLSRVEGMLRRRAAQILFNIWQAQRNRKELMDDTQAEGEIPASPLLGVEGGTTVADVVKNSLEWMETIDLGL</sequence>
<dbReference type="PRINTS" id="PR00411">
    <property type="entry name" value="PNDRDTASEI"/>
</dbReference>
<evidence type="ECO:0000256" key="1">
    <source>
        <dbReference type="SAM" id="MobiDB-lite"/>
    </source>
</evidence>
<gene>
    <name evidence="3" type="ORF">Cvel_4964</name>
</gene>
<feature type="domain" description="FAD/NAD(P)-binding" evidence="2">
    <location>
        <begin position="99"/>
        <end position="251"/>
    </location>
</feature>
<dbReference type="Pfam" id="PF07992">
    <property type="entry name" value="Pyr_redox_2"/>
    <property type="match status" value="1"/>
</dbReference>
<dbReference type="VEuPathDB" id="CryptoDB:Cvel_4964"/>
<evidence type="ECO:0000259" key="2">
    <source>
        <dbReference type="Pfam" id="PF07992"/>
    </source>
</evidence>
<reference evidence="3" key="1">
    <citation type="submission" date="2014-11" db="EMBL/GenBank/DDBJ databases">
        <authorList>
            <person name="Otto D Thomas"/>
            <person name="Naeem Raeece"/>
        </authorList>
    </citation>
    <scope>NUCLEOTIDE SEQUENCE</scope>
</reference>
<organism evidence="3">
    <name type="scientific">Chromera velia CCMP2878</name>
    <dbReference type="NCBI Taxonomy" id="1169474"/>
    <lineage>
        <taxon>Eukaryota</taxon>
        <taxon>Sar</taxon>
        <taxon>Alveolata</taxon>
        <taxon>Colpodellida</taxon>
        <taxon>Chromeraceae</taxon>
        <taxon>Chromera</taxon>
    </lineage>
</organism>
<dbReference type="EMBL" id="CDMZ01001380">
    <property type="protein sequence ID" value="CEM31698.1"/>
    <property type="molecule type" value="Genomic_DNA"/>
</dbReference>
<dbReference type="Gene3D" id="3.50.50.60">
    <property type="entry name" value="FAD/NAD(P)-binding domain"/>
    <property type="match status" value="1"/>
</dbReference>
<name>A0A0G4GNB8_9ALVE</name>
<dbReference type="AlphaFoldDB" id="A0A0G4GNB8"/>
<evidence type="ECO:0000313" key="3">
    <source>
        <dbReference type="EMBL" id="CEM31698.1"/>
    </source>
</evidence>
<dbReference type="InterPro" id="IPR036188">
    <property type="entry name" value="FAD/NAD-bd_sf"/>
</dbReference>
<proteinExistence type="predicted"/>
<accession>A0A0G4GNB8</accession>
<feature type="region of interest" description="Disordered" evidence="1">
    <location>
        <begin position="574"/>
        <end position="599"/>
    </location>
</feature>
<dbReference type="GO" id="GO:0016491">
    <property type="term" value="F:oxidoreductase activity"/>
    <property type="evidence" value="ECO:0007669"/>
    <property type="project" value="InterPro"/>
</dbReference>